<feature type="compositionally biased region" description="Acidic residues" evidence="2">
    <location>
        <begin position="19"/>
        <end position="28"/>
    </location>
</feature>
<feature type="compositionally biased region" description="Basic and acidic residues" evidence="2">
    <location>
        <begin position="241"/>
        <end position="252"/>
    </location>
</feature>
<evidence type="ECO:0000259" key="3">
    <source>
        <dbReference type="Pfam" id="PF03763"/>
    </source>
</evidence>
<proteinExistence type="inferred from homology"/>
<feature type="compositionally biased region" description="Polar residues" evidence="2">
    <location>
        <begin position="1"/>
        <end position="13"/>
    </location>
</feature>
<dbReference type="Pfam" id="PF03763">
    <property type="entry name" value="Remorin_C"/>
    <property type="match status" value="1"/>
</dbReference>
<sequence>MFNDQRPSSSSFIHQDQQDDHDDEDDENIREIHALTSPLPPPPSANRRRGDAWETASHHRSSSLSVASTEGETFTTMSREFNALVLAGTGIPINGSESSETANSTNTNNGSSSNLERIGEEDMRETNPLAIVPDNNPLAAPPTEGRDGPRSAITTVGNPGEVSVQRVKKEEVESKISAWQNAKISKINNRFKRDDAIINGWENEQVQKSSSWMKKVERKLEAKRARAMEKMQNDIAKARRKAEERRATAEAKRGTKVARVLEVANLMRVVGRAPAKRSFF</sequence>
<evidence type="ECO:0000256" key="2">
    <source>
        <dbReference type="SAM" id="MobiDB-lite"/>
    </source>
</evidence>
<dbReference type="EMBL" id="JARYMX010000006">
    <property type="protein sequence ID" value="KAJ9543816.1"/>
    <property type="molecule type" value="Genomic_DNA"/>
</dbReference>
<feature type="region of interest" description="Disordered" evidence="2">
    <location>
        <begin position="227"/>
        <end position="252"/>
    </location>
</feature>
<dbReference type="PANTHER" id="PTHR31471">
    <property type="entry name" value="OS02G0116800 PROTEIN"/>
    <property type="match status" value="1"/>
</dbReference>
<protein>
    <recommendedName>
        <fullName evidence="3">Remorin C-terminal domain-containing protein</fullName>
    </recommendedName>
</protein>
<organism evidence="4 5">
    <name type="scientific">Centaurea solstitialis</name>
    <name type="common">yellow star-thistle</name>
    <dbReference type="NCBI Taxonomy" id="347529"/>
    <lineage>
        <taxon>Eukaryota</taxon>
        <taxon>Viridiplantae</taxon>
        <taxon>Streptophyta</taxon>
        <taxon>Embryophyta</taxon>
        <taxon>Tracheophyta</taxon>
        <taxon>Spermatophyta</taxon>
        <taxon>Magnoliopsida</taxon>
        <taxon>eudicotyledons</taxon>
        <taxon>Gunneridae</taxon>
        <taxon>Pentapetalae</taxon>
        <taxon>asterids</taxon>
        <taxon>campanulids</taxon>
        <taxon>Asterales</taxon>
        <taxon>Asteraceae</taxon>
        <taxon>Carduoideae</taxon>
        <taxon>Cardueae</taxon>
        <taxon>Centaureinae</taxon>
        <taxon>Centaurea</taxon>
    </lineage>
</organism>
<comment type="caution">
    <text evidence="4">The sequence shown here is derived from an EMBL/GenBank/DDBJ whole genome shotgun (WGS) entry which is preliminary data.</text>
</comment>
<comment type="similarity">
    <text evidence="1">Belongs to the remorin family.</text>
</comment>
<evidence type="ECO:0000313" key="4">
    <source>
        <dbReference type="EMBL" id="KAJ9543816.1"/>
    </source>
</evidence>
<dbReference type="PANTHER" id="PTHR31471:SF101">
    <property type="entry name" value="REMORIN FAMILY PROTEIN-RELATED"/>
    <property type="match status" value="1"/>
</dbReference>
<feature type="region of interest" description="Disordered" evidence="2">
    <location>
        <begin position="128"/>
        <end position="157"/>
    </location>
</feature>
<feature type="compositionally biased region" description="Low complexity" evidence="2">
    <location>
        <begin position="95"/>
        <end position="114"/>
    </location>
</feature>
<evidence type="ECO:0000313" key="5">
    <source>
        <dbReference type="Proteomes" id="UP001172457"/>
    </source>
</evidence>
<accession>A0AA38WD03</accession>
<feature type="region of interest" description="Disordered" evidence="2">
    <location>
        <begin position="1"/>
        <end position="73"/>
    </location>
</feature>
<dbReference type="Proteomes" id="UP001172457">
    <property type="component" value="Chromosome 6"/>
</dbReference>
<feature type="domain" description="Remorin C-terminal" evidence="3">
    <location>
        <begin position="170"/>
        <end position="276"/>
    </location>
</feature>
<evidence type="ECO:0000256" key="1">
    <source>
        <dbReference type="ARBA" id="ARBA00005711"/>
    </source>
</evidence>
<feature type="region of interest" description="Disordered" evidence="2">
    <location>
        <begin position="95"/>
        <end position="115"/>
    </location>
</feature>
<dbReference type="InterPro" id="IPR005516">
    <property type="entry name" value="Remorin_C"/>
</dbReference>
<keyword evidence="5" id="KW-1185">Reference proteome</keyword>
<gene>
    <name evidence="4" type="ORF">OSB04_023523</name>
</gene>
<name>A0AA38WD03_9ASTR</name>
<reference evidence="4" key="1">
    <citation type="submission" date="2023-03" db="EMBL/GenBank/DDBJ databases">
        <title>Chromosome-scale reference genome and RAD-based genetic map of yellow starthistle (Centaurea solstitialis) reveal putative structural variation and QTLs associated with invader traits.</title>
        <authorList>
            <person name="Reatini B."/>
            <person name="Cang F.A."/>
            <person name="Jiang Q."/>
            <person name="Mckibben M.T.W."/>
            <person name="Barker M.S."/>
            <person name="Rieseberg L.H."/>
            <person name="Dlugosch K.M."/>
        </authorList>
    </citation>
    <scope>NUCLEOTIDE SEQUENCE</scope>
    <source>
        <strain evidence="4">CAN-66</strain>
        <tissue evidence="4">Leaf</tissue>
    </source>
</reference>
<dbReference type="AlphaFoldDB" id="A0AA38WD03"/>